<evidence type="ECO:0000256" key="2">
    <source>
        <dbReference type="ARBA" id="ARBA00022670"/>
    </source>
</evidence>
<dbReference type="PROSITE" id="PS00136">
    <property type="entry name" value="SUBTILASE_ASP"/>
    <property type="match status" value="1"/>
</dbReference>
<evidence type="ECO:0000313" key="8">
    <source>
        <dbReference type="EMBL" id="SPJ74903.1"/>
    </source>
</evidence>
<feature type="region of interest" description="Disordered" evidence="6">
    <location>
        <begin position="1"/>
        <end position="36"/>
    </location>
</feature>
<dbReference type="GO" id="GO:0004252">
    <property type="term" value="F:serine-type endopeptidase activity"/>
    <property type="evidence" value="ECO:0007669"/>
    <property type="project" value="InterPro"/>
</dbReference>
<dbReference type="InterPro" id="IPR015500">
    <property type="entry name" value="Peptidase_S8_subtilisin-rel"/>
</dbReference>
<dbReference type="InterPro" id="IPR051048">
    <property type="entry name" value="Peptidase_S8/S53_subtilisin"/>
</dbReference>
<comment type="caution">
    <text evidence="8">The sequence shown here is derived from an EMBL/GenBank/DDBJ whole genome shotgun (WGS) entry which is preliminary data.</text>
</comment>
<comment type="caution">
    <text evidence="5">Lacks conserved residue(s) required for the propagation of feature annotation.</text>
</comment>
<sequence length="168" mass="19070">MKPPKDKPYCRTPSLVPRDGREKVAPSISKTTSKPFERTSYNEIQWSPQDDIEDPRRNWTGPVKIAILDTGIDLDHPNFSHRGKTRSKVTAKQLSEKMQRERIIGSKNFTRGHEDDVTDDVGHGTHIAVLIMAIAPRAELYIAKALNWAMENEVDIVNMSLRFAEESS</sequence>
<dbReference type="GO" id="GO:0006508">
    <property type="term" value="P:proteolysis"/>
    <property type="evidence" value="ECO:0007669"/>
    <property type="project" value="UniProtKB-KW"/>
</dbReference>
<keyword evidence="2" id="KW-0645">Protease</keyword>
<evidence type="ECO:0000256" key="4">
    <source>
        <dbReference type="ARBA" id="ARBA00022825"/>
    </source>
</evidence>
<gene>
    <name evidence="8" type="ORF">FTOL_04634</name>
</gene>
<dbReference type="PROSITE" id="PS51892">
    <property type="entry name" value="SUBTILASE"/>
    <property type="match status" value="1"/>
</dbReference>
<dbReference type="PANTHER" id="PTHR43399:SF4">
    <property type="entry name" value="CELL WALL-ASSOCIATED PROTEASE"/>
    <property type="match status" value="1"/>
</dbReference>
<proteinExistence type="inferred from homology"/>
<dbReference type="InterPro" id="IPR023827">
    <property type="entry name" value="Peptidase_S8_Asp-AS"/>
</dbReference>
<keyword evidence="3" id="KW-0378">Hydrolase</keyword>
<comment type="similarity">
    <text evidence="1 5">Belongs to the peptidase S8 family.</text>
</comment>
<evidence type="ECO:0000259" key="7">
    <source>
        <dbReference type="Pfam" id="PF00082"/>
    </source>
</evidence>
<dbReference type="PRINTS" id="PR00723">
    <property type="entry name" value="SUBTILISIN"/>
</dbReference>
<reference evidence="8" key="1">
    <citation type="submission" date="2018-03" db="EMBL/GenBank/DDBJ databases">
        <authorList>
            <person name="Guldener U."/>
        </authorList>
    </citation>
    <scope>NUCLEOTIDE SEQUENCE</scope>
</reference>
<dbReference type="Pfam" id="PF00082">
    <property type="entry name" value="Peptidase_S8"/>
    <property type="match status" value="1"/>
</dbReference>
<dbReference type="PANTHER" id="PTHR43399">
    <property type="entry name" value="SUBTILISIN-RELATED"/>
    <property type="match status" value="1"/>
</dbReference>
<evidence type="ECO:0000256" key="3">
    <source>
        <dbReference type="ARBA" id="ARBA00022801"/>
    </source>
</evidence>
<evidence type="ECO:0000313" key="9">
    <source>
        <dbReference type="Proteomes" id="UP001187734"/>
    </source>
</evidence>
<dbReference type="SUPFAM" id="SSF52743">
    <property type="entry name" value="Subtilisin-like"/>
    <property type="match status" value="1"/>
</dbReference>
<evidence type="ECO:0000256" key="6">
    <source>
        <dbReference type="SAM" id="MobiDB-lite"/>
    </source>
</evidence>
<evidence type="ECO:0000256" key="5">
    <source>
        <dbReference type="PROSITE-ProRule" id="PRU01240"/>
    </source>
</evidence>
<dbReference type="AlphaFoldDB" id="A0AAE8M7D7"/>
<organism evidence="8 9">
    <name type="scientific">Fusarium torulosum</name>
    <dbReference type="NCBI Taxonomy" id="33205"/>
    <lineage>
        <taxon>Eukaryota</taxon>
        <taxon>Fungi</taxon>
        <taxon>Dikarya</taxon>
        <taxon>Ascomycota</taxon>
        <taxon>Pezizomycotina</taxon>
        <taxon>Sordariomycetes</taxon>
        <taxon>Hypocreomycetidae</taxon>
        <taxon>Hypocreales</taxon>
        <taxon>Nectriaceae</taxon>
        <taxon>Fusarium</taxon>
    </lineage>
</organism>
<feature type="domain" description="Peptidase S8/S53" evidence="7">
    <location>
        <begin position="63"/>
        <end position="135"/>
    </location>
</feature>
<dbReference type="InterPro" id="IPR036852">
    <property type="entry name" value="Peptidase_S8/S53_dom_sf"/>
</dbReference>
<dbReference type="InterPro" id="IPR000209">
    <property type="entry name" value="Peptidase_S8/S53_dom"/>
</dbReference>
<keyword evidence="4" id="KW-0720">Serine protease</keyword>
<dbReference type="Proteomes" id="UP001187734">
    <property type="component" value="Unassembled WGS sequence"/>
</dbReference>
<protein>
    <recommendedName>
        <fullName evidence="7">Peptidase S8/S53 domain-containing protein</fullName>
    </recommendedName>
</protein>
<name>A0AAE8M7D7_9HYPO</name>
<accession>A0AAE8M7D7</accession>
<dbReference type="EMBL" id="ONZP01000142">
    <property type="protein sequence ID" value="SPJ74903.1"/>
    <property type="molecule type" value="Genomic_DNA"/>
</dbReference>
<evidence type="ECO:0000256" key="1">
    <source>
        <dbReference type="ARBA" id="ARBA00011073"/>
    </source>
</evidence>
<keyword evidence="9" id="KW-1185">Reference proteome</keyword>
<dbReference type="Gene3D" id="3.40.50.200">
    <property type="entry name" value="Peptidase S8/S53 domain"/>
    <property type="match status" value="1"/>
</dbReference>